<organism evidence="2 3">
    <name type="scientific">Allomyces macrogynus (strain ATCC 38327)</name>
    <name type="common">Allomyces javanicus var. macrogynus</name>
    <dbReference type="NCBI Taxonomy" id="578462"/>
    <lineage>
        <taxon>Eukaryota</taxon>
        <taxon>Fungi</taxon>
        <taxon>Fungi incertae sedis</taxon>
        <taxon>Blastocladiomycota</taxon>
        <taxon>Blastocladiomycetes</taxon>
        <taxon>Blastocladiales</taxon>
        <taxon>Blastocladiaceae</taxon>
        <taxon>Allomyces</taxon>
    </lineage>
</organism>
<gene>
    <name evidence="2" type="ORF">AMAG_00142</name>
</gene>
<evidence type="ECO:0000313" key="2">
    <source>
        <dbReference type="EMBL" id="KNE54142.1"/>
    </source>
</evidence>
<feature type="transmembrane region" description="Helical" evidence="1">
    <location>
        <begin position="215"/>
        <end position="236"/>
    </location>
</feature>
<dbReference type="eggNOG" id="ENOG502QRVH">
    <property type="taxonomic scope" value="Eukaryota"/>
</dbReference>
<dbReference type="PANTHER" id="PTHR35329">
    <property type="entry name" value="CHITIN SYNTHASE EXPORT CHAPERONE"/>
    <property type="match status" value="1"/>
</dbReference>
<evidence type="ECO:0000313" key="3">
    <source>
        <dbReference type="Proteomes" id="UP000054350"/>
    </source>
</evidence>
<keyword evidence="1" id="KW-0472">Membrane</keyword>
<keyword evidence="3" id="KW-1185">Reference proteome</keyword>
<dbReference type="AlphaFoldDB" id="A0A0L0RUR7"/>
<dbReference type="GO" id="GO:0005789">
    <property type="term" value="C:endoplasmic reticulum membrane"/>
    <property type="evidence" value="ECO:0007669"/>
    <property type="project" value="TreeGrafter"/>
</dbReference>
<evidence type="ECO:0000256" key="1">
    <source>
        <dbReference type="SAM" id="Phobius"/>
    </source>
</evidence>
<feature type="transmembrane region" description="Helical" evidence="1">
    <location>
        <begin position="42"/>
        <end position="65"/>
    </location>
</feature>
<dbReference type="InterPro" id="IPR022057">
    <property type="entry name" value="Chs7"/>
</dbReference>
<feature type="transmembrane region" description="Helical" evidence="1">
    <location>
        <begin position="242"/>
        <end position="262"/>
    </location>
</feature>
<proteinExistence type="predicted"/>
<feature type="transmembrane region" description="Helical" evidence="1">
    <location>
        <begin position="77"/>
        <end position="99"/>
    </location>
</feature>
<protein>
    <submittedName>
        <fullName evidence="2">Uncharacterized protein</fullName>
    </submittedName>
</protein>
<keyword evidence="1" id="KW-1133">Transmembrane helix</keyword>
<dbReference type="GO" id="GO:0006457">
    <property type="term" value="P:protein folding"/>
    <property type="evidence" value="ECO:0007669"/>
    <property type="project" value="TreeGrafter"/>
</dbReference>
<dbReference type="STRING" id="578462.A0A0L0RUR7"/>
<dbReference type="Pfam" id="PF12271">
    <property type="entry name" value="Chs7"/>
    <property type="match status" value="1"/>
</dbReference>
<feature type="transmembrane region" description="Helical" evidence="1">
    <location>
        <begin position="177"/>
        <end position="203"/>
    </location>
</feature>
<feature type="transmembrane region" description="Helical" evidence="1">
    <location>
        <begin position="111"/>
        <end position="132"/>
    </location>
</feature>
<accession>A0A0L0RUR7</accession>
<dbReference type="OMA" id="NFNGICK"/>
<reference evidence="2 3" key="1">
    <citation type="submission" date="2009-11" db="EMBL/GenBank/DDBJ databases">
        <title>Annotation of Allomyces macrogynus ATCC 38327.</title>
        <authorList>
            <consortium name="The Broad Institute Genome Sequencing Platform"/>
            <person name="Russ C."/>
            <person name="Cuomo C."/>
            <person name="Burger G."/>
            <person name="Gray M.W."/>
            <person name="Holland P.W.H."/>
            <person name="King N."/>
            <person name="Lang F.B.F."/>
            <person name="Roger A.J."/>
            <person name="Ruiz-Trillo I."/>
            <person name="Young S.K."/>
            <person name="Zeng Q."/>
            <person name="Gargeya S."/>
            <person name="Fitzgerald M."/>
            <person name="Haas B."/>
            <person name="Abouelleil A."/>
            <person name="Alvarado L."/>
            <person name="Arachchi H.M."/>
            <person name="Berlin A."/>
            <person name="Chapman S.B."/>
            <person name="Gearin G."/>
            <person name="Goldberg J."/>
            <person name="Griggs A."/>
            <person name="Gujja S."/>
            <person name="Hansen M."/>
            <person name="Heiman D."/>
            <person name="Howarth C."/>
            <person name="Larimer J."/>
            <person name="Lui A."/>
            <person name="MacDonald P.J.P."/>
            <person name="McCowen C."/>
            <person name="Montmayeur A."/>
            <person name="Murphy C."/>
            <person name="Neiman D."/>
            <person name="Pearson M."/>
            <person name="Priest M."/>
            <person name="Roberts A."/>
            <person name="Saif S."/>
            <person name="Shea T."/>
            <person name="Sisk P."/>
            <person name="Stolte C."/>
            <person name="Sykes S."/>
            <person name="Wortman J."/>
            <person name="Nusbaum C."/>
            <person name="Birren B."/>
        </authorList>
    </citation>
    <scope>NUCLEOTIDE SEQUENCE [LARGE SCALE GENOMIC DNA]</scope>
    <source>
        <strain evidence="2 3">ATCC 38327</strain>
    </source>
</reference>
<dbReference type="PANTHER" id="PTHR35329:SF1">
    <property type="entry name" value="CHITIN SYNTHASE EXPORT CHAPERONE"/>
    <property type="match status" value="1"/>
</dbReference>
<dbReference type="EMBL" id="GG745328">
    <property type="protein sequence ID" value="KNE54142.1"/>
    <property type="molecule type" value="Genomic_DNA"/>
</dbReference>
<sequence>MVQFGSFDDVCAKIAYPFCPLVGTGVEPSCYSRNIDVGGKLLFQPATLVVYIVALIMTCIMIYHIKSKYTAVGRKEIVMFFYLYILLIVIEFVLVSNIVPSASTPYPYFAAVHLGLMTATFWCLLLNGFVGFQWTEDGTPLSLWTIRLSSLLLFGATFFVSLATFRGWSPFSPGSPLVLYLLFFIFNLAMLVIYLVLQVILVINTLDNRWPLGDLFFGILFFTTGQVFTNVFSLQICTMAKHYIDGMFFGATFTLLAVMMVYKYWDSITKDDLEFAIPTNKMMGMTSDRDPLMPGEDY</sequence>
<dbReference type="VEuPathDB" id="FungiDB:AMAG_00142"/>
<dbReference type="OrthoDB" id="2189463at2759"/>
<keyword evidence="1" id="KW-0812">Transmembrane</keyword>
<dbReference type="GO" id="GO:0051082">
    <property type="term" value="F:unfolded protein binding"/>
    <property type="evidence" value="ECO:0007669"/>
    <property type="project" value="TreeGrafter"/>
</dbReference>
<name>A0A0L0RUR7_ALLM3</name>
<reference evidence="3" key="2">
    <citation type="submission" date="2009-11" db="EMBL/GenBank/DDBJ databases">
        <title>The Genome Sequence of Allomyces macrogynus strain ATCC 38327.</title>
        <authorList>
            <consortium name="The Broad Institute Genome Sequencing Platform"/>
            <person name="Russ C."/>
            <person name="Cuomo C."/>
            <person name="Shea T."/>
            <person name="Young S.K."/>
            <person name="Zeng Q."/>
            <person name="Koehrsen M."/>
            <person name="Haas B."/>
            <person name="Borodovsky M."/>
            <person name="Guigo R."/>
            <person name="Alvarado L."/>
            <person name="Berlin A."/>
            <person name="Borenstein D."/>
            <person name="Chen Z."/>
            <person name="Engels R."/>
            <person name="Freedman E."/>
            <person name="Gellesch M."/>
            <person name="Goldberg J."/>
            <person name="Griggs A."/>
            <person name="Gujja S."/>
            <person name="Heiman D."/>
            <person name="Hepburn T."/>
            <person name="Howarth C."/>
            <person name="Jen D."/>
            <person name="Larson L."/>
            <person name="Lewis B."/>
            <person name="Mehta T."/>
            <person name="Park D."/>
            <person name="Pearson M."/>
            <person name="Roberts A."/>
            <person name="Saif S."/>
            <person name="Shenoy N."/>
            <person name="Sisk P."/>
            <person name="Stolte C."/>
            <person name="Sykes S."/>
            <person name="Walk T."/>
            <person name="White J."/>
            <person name="Yandava C."/>
            <person name="Burger G."/>
            <person name="Gray M.W."/>
            <person name="Holland P.W.H."/>
            <person name="King N."/>
            <person name="Lang F.B.F."/>
            <person name="Roger A.J."/>
            <person name="Ruiz-Trillo I."/>
            <person name="Lander E."/>
            <person name="Nusbaum C."/>
        </authorList>
    </citation>
    <scope>NUCLEOTIDE SEQUENCE [LARGE SCALE GENOMIC DNA]</scope>
    <source>
        <strain evidence="3">ATCC 38327</strain>
    </source>
</reference>
<dbReference type="Proteomes" id="UP000054350">
    <property type="component" value="Unassembled WGS sequence"/>
</dbReference>
<feature type="transmembrane region" description="Helical" evidence="1">
    <location>
        <begin position="144"/>
        <end position="165"/>
    </location>
</feature>